<gene>
    <name evidence="5" type="ORF">RND71_039879</name>
</gene>
<dbReference type="SUPFAM" id="SSF56112">
    <property type="entry name" value="Protein kinase-like (PK-like)"/>
    <property type="match status" value="1"/>
</dbReference>
<feature type="domain" description="PI3K/PI4K catalytic" evidence="4">
    <location>
        <begin position="1"/>
        <end position="82"/>
    </location>
</feature>
<accession>A0AAE1UR20</accession>
<dbReference type="InterPro" id="IPR011009">
    <property type="entry name" value="Kinase-like_dom_sf"/>
</dbReference>
<dbReference type="GO" id="GO:0005737">
    <property type="term" value="C:cytoplasm"/>
    <property type="evidence" value="ECO:0007669"/>
    <property type="project" value="TreeGrafter"/>
</dbReference>
<comment type="similarity">
    <text evidence="1">Belongs to the PI3/PI4-kinase family. Type III PI4K subfamily.</text>
</comment>
<evidence type="ECO:0000256" key="3">
    <source>
        <dbReference type="ARBA" id="ARBA00022777"/>
    </source>
</evidence>
<dbReference type="Gene3D" id="1.10.1070.11">
    <property type="entry name" value="Phosphatidylinositol 3-/4-kinase, catalytic domain"/>
    <property type="match status" value="1"/>
</dbReference>
<dbReference type="InterPro" id="IPR036940">
    <property type="entry name" value="PI3/4_kinase_cat_sf"/>
</dbReference>
<dbReference type="GO" id="GO:0048015">
    <property type="term" value="P:phosphatidylinositol-mediated signaling"/>
    <property type="evidence" value="ECO:0007669"/>
    <property type="project" value="TreeGrafter"/>
</dbReference>
<dbReference type="PANTHER" id="PTHR10048">
    <property type="entry name" value="PHOSPHATIDYLINOSITOL KINASE"/>
    <property type="match status" value="1"/>
</dbReference>
<evidence type="ECO:0000256" key="2">
    <source>
        <dbReference type="ARBA" id="ARBA00022679"/>
    </source>
</evidence>
<dbReference type="GO" id="GO:0005886">
    <property type="term" value="C:plasma membrane"/>
    <property type="evidence" value="ECO:0007669"/>
    <property type="project" value="TreeGrafter"/>
</dbReference>
<evidence type="ECO:0000313" key="5">
    <source>
        <dbReference type="EMBL" id="KAK4341378.1"/>
    </source>
</evidence>
<evidence type="ECO:0000313" key="6">
    <source>
        <dbReference type="Proteomes" id="UP001291623"/>
    </source>
</evidence>
<dbReference type="Proteomes" id="UP001291623">
    <property type="component" value="Unassembled WGS sequence"/>
</dbReference>
<sequence>MAPVCKVGLVVSSLCVKGYLAARLHMDEIINTASMMLDSGLPCFSRGDPIGNLWKRFHPEMSEREAANYMIHACSDAYKWTTAGYDLIQYMQQGIEK</sequence>
<dbReference type="GO" id="GO:0004430">
    <property type="term" value="F:1-phosphatidylinositol 4-kinase activity"/>
    <property type="evidence" value="ECO:0007669"/>
    <property type="project" value="TreeGrafter"/>
</dbReference>
<protein>
    <recommendedName>
        <fullName evidence="4">PI3K/PI4K catalytic domain-containing protein</fullName>
    </recommendedName>
</protein>
<keyword evidence="2" id="KW-0808">Transferase</keyword>
<reference evidence="5" key="1">
    <citation type="submission" date="2023-12" db="EMBL/GenBank/DDBJ databases">
        <title>Genome assembly of Anisodus tanguticus.</title>
        <authorList>
            <person name="Wang Y.-J."/>
        </authorList>
    </citation>
    <scope>NUCLEOTIDE SEQUENCE</scope>
    <source>
        <strain evidence="5">KB-2021</strain>
        <tissue evidence="5">Leaf</tissue>
    </source>
</reference>
<dbReference type="GO" id="GO:0046854">
    <property type="term" value="P:phosphatidylinositol phosphate biosynthetic process"/>
    <property type="evidence" value="ECO:0007669"/>
    <property type="project" value="InterPro"/>
</dbReference>
<dbReference type="PANTHER" id="PTHR10048:SF15">
    <property type="entry name" value="PHOSPHATIDYLINOSITOL 4-KINASE ALPHA"/>
    <property type="match status" value="1"/>
</dbReference>
<keyword evidence="6" id="KW-1185">Reference proteome</keyword>
<dbReference type="EMBL" id="JAVYJV010000022">
    <property type="protein sequence ID" value="KAK4341378.1"/>
    <property type="molecule type" value="Genomic_DNA"/>
</dbReference>
<dbReference type="PROSITE" id="PS50290">
    <property type="entry name" value="PI3_4_KINASE_3"/>
    <property type="match status" value="1"/>
</dbReference>
<proteinExistence type="inferred from homology"/>
<comment type="caution">
    <text evidence="5">The sequence shown here is derived from an EMBL/GenBank/DDBJ whole genome shotgun (WGS) entry which is preliminary data.</text>
</comment>
<evidence type="ECO:0000256" key="1">
    <source>
        <dbReference type="ARBA" id="ARBA00006209"/>
    </source>
</evidence>
<organism evidence="5 6">
    <name type="scientific">Anisodus tanguticus</name>
    <dbReference type="NCBI Taxonomy" id="243964"/>
    <lineage>
        <taxon>Eukaryota</taxon>
        <taxon>Viridiplantae</taxon>
        <taxon>Streptophyta</taxon>
        <taxon>Embryophyta</taxon>
        <taxon>Tracheophyta</taxon>
        <taxon>Spermatophyta</taxon>
        <taxon>Magnoliopsida</taxon>
        <taxon>eudicotyledons</taxon>
        <taxon>Gunneridae</taxon>
        <taxon>Pentapetalae</taxon>
        <taxon>asterids</taxon>
        <taxon>lamiids</taxon>
        <taxon>Solanales</taxon>
        <taxon>Solanaceae</taxon>
        <taxon>Solanoideae</taxon>
        <taxon>Hyoscyameae</taxon>
        <taxon>Anisodus</taxon>
    </lineage>
</organism>
<dbReference type="InterPro" id="IPR000403">
    <property type="entry name" value="PI3/4_kinase_cat_dom"/>
</dbReference>
<name>A0AAE1UR20_9SOLA</name>
<keyword evidence="3" id="KW-0418">Kinase</keyword>
<evidence type="ECO:0000259" key="4">
    <source>
        <dbReference type="PROSITE" id="PS50290"/>
    </source>
</evidence>
<dbReference type="InterPro" id="IPR015433">
    <property type="entry name" value="PI3/4_kinase"/>
</dbReference>
<dbReference type="AlphaFoldDB" id="A0AAE1UR20"/>